<dbReference type="SUPFAM" id="SSF103473">
    <property type="entry name" value="MFS general substrate transporter"/>
    <property type="match status" value="1"/>
</dbReference>
<keyword evidence="4 5" id="KW-0472">Membrane</keyword>
<feature type="transmembrane region" description="Helical" evidence="5">
    <location>
        <begin position="231"/>
        <end position="254"/>
    </location>
</feature>
<feature type="transmembrane region" description="Helical" evidence="5">
    <location>
        <begin position="403"/>
        <end position="424"/>
    </location>
</feature>
<dbReference type="Pfam" id="PF00083">
    <property type="entry name" value="Sugar_tr"/>
    <property type="match status" value="1"/>
</dbReference>
<evidence type="ECO:0000256" key="1">
    <source>
        <dbReference type="ARBA" id="ARBA00004141"/>
    </source>
</evidence>
<evidence type="ECO:0000256" key="2">
    <source>
        <dbReference type="ARBA" id="ARBA00022692"/>
    </source>
</evidence>
<sequence>MQYDDILRHIGAFGKYQKVLILVLVAYNIPTGCQFLVQVFLAPDTDHWCVIQGSQPTNCSQLFEAECQELLKNYGIPYELSPNGNKVYSSCERYVMDDEDTGSGLGPNATDVRPCDAGWDFDRSRYKSTIIEDYSLVCDRADYAGLAQSVWFVGLLVGSVVWGWSGDLLGRRKTFLICLLLVTVSSIGTAFIPNFPAFVVLRVITAACVYGSFLVTFIIASEMVESKKRVFVGTLFNLFFSFGLMLLSVMAFLLREWRHLQLAISLQFVFFLPLLLLLPESPRLLMSKGKFDEAIAILTKIAKVNGTKVPENPFDTSDDVKLSVLNQRSSVTQLDLVRTPNLRRITLIMWCDWFVVNMVYYGLSLSTSTLGIDDYLAAFVAGAVEIPSLFFSWYVMERFGRRLTMVALYVAGGVACLITIFLPLGAARAAVAMVGKFAITAVFNHVYIYACELFPTVIRSTGIGACSMVARVSGILCPFIVILGKHWVPLPLLVFGTCSVIAGILSLMLPETLGRNLPNTIAEGEQFGKSSSFFFCVNSACHSQGVNTAQPPADFELQSTNLYDGVPQPSGAYMPLSSREEPPTAAVNI</sequence>
<feature type="transmembrane region" description="Helical" evidence="5">
    <location>
        <begin position="199"/>
        <end position="219"/>
    </location>
</feature>
<evidence type="ECO:0000256" key="3">
    <source>
        <dbReference type="ARBA" id="ARBA00022989"/>
    </source>
</evidence>
<dbReference type="Gene3D" id="1.20.1250.20">
    <property type="entry name" value="MFS general substrate transporter like domains"/>
    <property type="match status" value="1"/>
</dbReference>
<organism evidence="7 8">
    <name type="scientific">Patiria miniata</name>
    <name type="common">Bat star</name>
    <name type="synonym">Asterina miniata</name>
    <dbReference type="NCBI Taxonomy" id="46514"/>
    <lineage>
        <taxon>Eukaryota</taxon>
        <taxon>Metazoa</taxon>
        <taxon>Echinodermata</taxon>
        <taxon>Eleutherozoa</taxon>
        <taxon>Asterozoa</taxon>
        <taxon>Asteroidea</taxon>
        <taxon>Valvatacea</taxon>
        <taxon>Valvatida</taxon>
        <taxon>Asterinidae</taxon>
        <taxon>Patiria</taxon>
    </lineage>
</organism>
<dbReference type="InterPro" id="IPR005828">
    <property type="entry name" value="MFS_sugar_transport-like"/>
</dbReference>
<dbReference type="InterPro" id="IPR020846">
    <property type="entry name" value="MFS_dom"/>
</dbReference>
<dbReference type="PANTHER" id="PTHR24064">
    <property type="entry name" value="SOLUTE CARRIER FAMILY 22 MEMBER"/>
    <property type="match status" value="1"/>
</dbReference>
<feature type="transmembrane region" description="Helical" evidence="5">
    <location>
        <begin position="490"/>
        <end position="509"/>
    </location>
</feature>
<dbReference type="AlphaFoldDB" id="A0A913ZNW2"/>
<dbReference type="RefSeq" id="XP_038053478.1">
    <property type="nucleotide sequence ID" value="XM_038197550.1"/>
</dbReference>
<feature type="transmembrane region" description="Helical" evidence="5">
    <location>
        <begin position="462"/>
        <end position="484"/>
    </location>
</feature>
<dbReference type="Proteomes" id="UP000887568">
    <property type="component" value="Unplaced"/>
</dbReference>
<dbReference type="PROSITE" id="PS50850">
    <property type="entry name" value="MFS"/>
    <property type="match status" value="1"/>
</dbReference>
<dbReference type="OMA" id="CANCTEY"/>
<keyword evidence="2 5" id="KW-0812">Transmembrane</keyword>
<dbReference type="GeneID" id="119725933"/>
<dbReference type="GO" id="GO:0016020">
    <property type="term" value="C:membrane"/>
    <property type="evidence" value="ECO:0007669"/>
    <property type="project" value="UniProtKB-SubCell"/>
</dbReference>
<feature type="domain" description="Major facilitator superfamily (MFS) profile" evidence="6">
    <location>
        <begin position="86"/>
        <end position="514"/>
    </location>
</feature>
<accession>A0A913ZNW2</accession>
<feature type="transmembrane region" description="Helical" evidence="5">
    <location>
        <begin position="260"/>
        <end position="278"/>
    </location>
</feature>
<dbReference type="OrthoDB" id="5296287at2759"/>
<evidence type="ECO:0000313" key="7">
    <source>
        <dbReference type="EnsemblMetazoa" id="XP_038053478.1"/>
    </source>
</evidence>
<protein>
    <recommendedName>
        <fullName evidence="6">Major facilitator superfamily (MFS) profile domain-containing protein</fullName>
    </recommendedName>
</protein>
<evidence type="ECO:0000256" key="5">
    <source>
        <dbReference type="SAM" id="Phobius"/>
    </source>
</evidence>
<evidence type="ECO:0000256" key="4">
    <source>
        <dbReference type="ARBA" id="ARBA00023136"/>
    </source>
</evidence>
<dbReference type="InterPro" id="IPR036259">
    <property type="entry name" value="MFS_trans_sf"/>
</dbReference>
<feature type="transmembrane region" description="Helical" evidence="5">
    <location>
        <begin position="375"/>
        <end position="396"/>
    </location>
</feature>
<dbReference type="GO" id="GO:0022857">
    <property type="term" value="F:transmembrane transporter activity"/>
    <property type="evidence" value="ECO:0007669"/>
    <property type="project" value="InterPro"/>
</dbReference>
<keyword evidence="3 5" id="KW-1133">Transmembrane helix</keyword>
<comment type="subcellular location">
    <subcellularLocation>
        <location evidence="1">Membrane</location>
        <topology evidence="1">Multi-pass membrane protein</topology>
    </subcellularLocation>
</comment>
<evidence type="ECO:0000313" key="8">
    <source>
        <dbReference type="Proteomes" id="UP000887568"/>
    </source>
</evidence>
<feature type="transmembrane region" description="Helical" evidence="5">
    <location>
        <begin position="174"/>
        <end position="193"/>
    </location>
</feature>
<feature type="transmembrane region" description="Helical" evidence="5">
    <location>
        <begin position="430"/>
        <end position="450"/>
    </location>
</feature>
<feature type="transmembrane region" description="Helical" evidence="5">
    <location>
        <begin position="20"/>
        <end position="41"/>
    </location>
</feature>
<proteinExistence type="predicted"/>
<name>A0A913ZNW2_PATMI</name>
<dbReference type="CDD" id="cd17317">
    <property type="entry name" value="MFS_SLC22"/>
    <property type="match status" value="1"/>
</dbReference>
<feature type="transmembrane region" description="Helical" evidence="5">
    <location>
        <begin position="143"/>
        <end position="162"/>
    </location>
</feature>
<reference evidence="7" key="1">
    <citation type="submission" date="2022-11" db="UniProtKB">
        <authorList>
            <consortium name="EnsemblMetazoa"/>
        </authorList>
    </citation>
    <scope>IDENTIFICATION</scope>
</reference>
<dbReference type="EnsemblMetazoa" id="XM_038197550.1">
    <property type="protein sequence ID" value="XP_038053478.1"/>
    <property type="gene ID" value="LOC119725933"/>
</dbReference>
<keyword evidence="8" id="KW-1185">Reference proteome</keyword>
<evidence type="ECO:0000259" key="6">
    <source>
        <dbReference type="PROSITE" id="PS50850"/>
    </source>
</evidence>